<reference evidence="10" key="1">
    <citation type="submission" date="2025-08" db="UniProtKB">
        <authorList>
            <consortium name="RefSeq"/>
        </authorList>
    </citation>
    <scope>IDENTIFICATION</scope>
</reference>
<dbReference type="Pfam" id="PF06060">
    <property type="entry name" value="Mesothelin"/>
    <property type="match status" value="1"/>
</dbReference>
<keyword evidence="8" id="KW-1133">Transmembrane helix</keyword>
<protein>
    <submittedName>
        <fullName evidence="10">Uncharacterized protein isoform X1</fullName>
    </submittedName>
</protein>
<dbReference type="PANTHER" id="PTHR23412">
    <property type="entry name" value="STEREOCILIN RELATED"/>
    <property type="match status" value="1"/>
</dbReference>
<evidence type="ECO:0000256" key="8">
    <source>
        <dbReference type="SAM" id="Phobius"/>
    </source>
</evidence>
<evidence type="ECO:0000256" key="5">
    <source>
        <dbReference type="ARBA" id="ARBA00023136"/>
    </source>
</evidence>
<keyword evidence="6" id="KW-0325">Glycoprotein</keyword>
<keyword evidence="5 8" id="KW-0472">Membrane</keyword>
<comment type="similarity">
    <text evidence="2">Belongs to the mesothelin family.</text>
</comment>
<gene>
    <name evidence="10" type="primary">LOC106585215</name>
</gene>
<accession>A0ABM3E6S2</accession>
<feature type="transmembrane region" description="Helical" evidence="8">
    <location>
        <begin position="3174"/>
        <end position="3191"/>
    </location>
</feature>
<keyword evidence="3" id="KW-0732">Signal</keyword>
<dbReference type="GeneID" id="106585215"/>
<evidence type="ECO:0000256" key="4">
    <source>
        <dbReference type="ARBA" id="ARBA00022889"/>
    </source>
</evidence>
<dbReference type="Proteomes" id="UP001652741">
    <property type="component" value="Chromosome ssa02"/>
</dbReference>
<evidence type="ECO:0000256" key="1">
    <source>
        <dbReference type="ARBA" id="ARBA00004370"/>
    </source>
</evidence>
<evidence type="ECO:0000256" key="7">
    <source>
        <dbReference type="SAM" id="MobiDB-lite"/>
    </source>
</evidence>
<dbReference type="InterPro" id="IPR010335">
    <property type="entry name" value="Mesothelin"/>
</dbReference>
<proteinExistence type="inferred from homology"/>
<evidence type="ECO:0000313" key="10">
    <source>
        <dbReference type="RefSeq" id="XP_045566760.1"/>
    </source>
</evidence>
<keyword evidence="9" id="KW-1185">Reference proteome</keyword>
<keyword evidence="8" id="KW-0812">Transmembrane</keyword>
<dbReference type="RefSeq" id="XP_045566760.1">
    <property type="nucleotide sequence ID" value="XM_045710804.1"/>
</dbReference>
<evidence type="ECO:0000313" key="9">
    <source>
        <dbReference type="Proteomes" id="UP001652741"/>
    </source>
</evidence>
<sequence length="3192" mass="348852">MTEVHPPMENSTWTTPGYPNPIYPPSYTPAYPPRPTSDEQYSPQPPSPQESLREVVNGFMGVFRPFGSFVREFVSLTHKKPLSEIRSTTLTQVVLNWTLAELAGNYRSQEDEPEDWMEDILDVEDWYDHVVVPVLRRVLPHDQTHIPGSLKAVFHKVFYLNSDMDSMDNDTMPLDVCSITLEERSCGLTNAVEKVARVLHCVARSNLTMSEETIMRLVVELTGRLNSLVQKFSTANFSEVALHFQEVFGQADSKALTQENLNDPDFIRLWFQIKLKPLLPSVPPSLLSCLSTKNFTCPVYQALVGELSEQIKLMDQEDEQMYEMHGHMIYKQFLLPFLLNHNSSDPQCISSASSSADWLIKNFGGFSAFAPLRDFYDLNGNFSALSALEVLSPKQTAELVVLPLPGLPGKAVIINTVFDYLTESPKERKLPDFLYHLIRLSAEITMPCKSYKIIFERLYQAVSSVPPEMEPVVWANIDNLMQTAPEGCGLVEQCPSTPFNYTRVCAGVNSYPLQHHLHMGNMTEVLCNFSLEQYACSQLKDFTAEHLVSLLKCKLPGNSSHSKETWKVLLTKLTSVLDQALDMFSNMSKPVIGPAVSQVLDVIGEIRVNRLTEDQLRDSDVIRKWFSGRLRLFLPSASGGFLHCLSTKNLSCDTYQQILREFSNQFDQMDQMRQGLVVKYFIQPFLTKNSSDSGCVSSSNSSVDWLQKNLGPFSVLVSLRDLLEFNTDFSPLSALEVLSPKQTAELVVLPLPGLPGKAVIINTVFDYLSMSPKERKLPEFLYYLIRLSEEMMLPCDSFKTIFERLYQALPSVPQEMEPVIQAIIDNLMQTAPEDCLPMNMKCPITPANDSRVCEGNASDSLQSYLATSNTANVPCNFSLEEYACALLTDFTAEHLVSLLKCKLPGNSSHSKKTWKVILTKLTSVLDQALDMFSNMSKPVIGPAVSQALDVIGEIRVNRLTEDQLRDSDVIRKWFSGRLRLFLPFASGGFLHCLSTKNLSCDTYQQILREFSNQFDQMDQMRQELVVKYFIQPFLTKNSSDSGCVSNSNSSVDWLQKNLGRFSVLLSLHDLLKLNTDFSPLSALEVLSPKQTAELVVLPLPGLPGKDVIINTVFDYLSKSPKERRLPEFLYHLSRLSVVTPVGCPVYQTIFVRLYQAMSALPQEMEPIIWASVYDLTESAPMDCALVPVNQQCPVSSHNATRVCASVDSSSLQQLLDSGISTGRLCDFSIKQYACSQLKDLTAENLVTLLKCKLSENNTYSKETWKLFFTKASAVLDQALVLLSNQSKPVIGPAVSQALDVIGEIRVNRLTEDQLRDSDVIRKWFSGRLRLFLPSASGGFLHCLSTKNLSCDSYQAVVKEFGAQFDHMTLEQQQLVLKELVVPFLSRSTTDSGCVSSSNSSVDWLQKNLGPFSVPVSLRDLLKLNTDFSPLSSLEVLSPKQTAELLVLPLPGLPGKAVIINTVFDYLTESPKERRLPEFLQQLVSLTKQENIPCASYKIIFTRLDEAVPTVTMEIESALTSSKTALLQTVQSGCVVYSGECNVTPVNETNVCAGVDSTALQGHLDNGQISGVLCDFSVDVYACGSLSVLTSDNLVSLLKCKLSGNTSHSAQIWKLFFSKVSVVLDSALDLFSNTTLDPSSPAVSQALDAIREVRLDSFSLASLGDQKIINLWFNTRLRPFLPAVSTDFLSCLSTKNFSCSAYQTIVQILSSHHSAMDQSRQISVYTTFIEVFLSRNNTADPSCSSDTLNSEDWLLKNFRGFSAFASFKDMQRLLTTFSVMEALPQLTVRQLAEVSSSPDQLSSAADVTMLMNYVPNILFTDFFNDFSLAITGQESKFPVAVRSAMLQQVFERGNLSDRSVSDQEVLTWLQSRLRPLLINLSPLHVAPLFSVVAQRNCNIGQQLVEVLNATLPTLQDNTQRNIYDQITLSLQGSSPLRCYGANYNHSFYGYLESSFLSFGFPNLTTFLSLIPHSQMEQLVNSLPVSDLGRFLRRPNVVDDDTKLCQLYSNYTKTPLFLGTESIPESVRRPTLPCVWPQALSSSQRSEVNAWFDLRLKNYLPFLTRSLVTSAAVKTAPCLAFQKLISILGSYNYSAADFVERDVYRETIKTYLTSASAPKCYNASDPELNSTAWFAENIGLFITYLTLEDLNTFGSAQVLQVFTVNLVNIGLLNYTSLPQNLTDYYTSLVYLQDSNFNPLFLPLLFRCVAPGPAFRQLDAEQSMILLHNLTTLCTNLDPQVSAALAANMGDNINSNTIAALGRESTGLSEGQITMAPASVLWASFSILSTVIGWNQGQAMAIIQSLMLSGTVQINNASTLTALGSLVTGVPSATLGSISGTELLYASQNPTFITYMQTAPTILIQTFVTQLITVNPNPDSILQNVPDSMATEIPRSLLQGFSQSSVEKLNQKTWRHEQAVLFFDTVALGIDNSDNMSSSVLQGFTCTRVASMTTTKIKNLVKACRRKGNNRVALRETQLTCMYNYIKEGSDVTSYNLYPPDMLLYYAYSKVSQDTCKDYFRELGDADFSVFSNALSFKRTALVNNAKTCLGIIGTVLSSDNLQVLGNMVCVLDGSYIQNSDQLILQKLQNCNDLTDEQVAAIETLLTSGKTQYGLPATWNRETLDNLGILPLYLTSSFYRNFSKKVKGQFLQSFLKVLRKNGTSRQKKRRMKTAIRQSIIDQSQSKRFIVSECTVGNITQVTISESTFPFNYETVTKFNCCLTAKTVVDNLDAITAKVDDQEYLEVVLARLREFYSANSTIPEAKVQVLGPASCVATNADITMWNITKIDTLSALMDSSYGNWDAAMVQAIISKYLRNSGNTLGSAELNSIGGPNLCSLDISLLKTITQSSLSKANALTVTNCNITKKRTLFIIAEGAFQSRSTVSATSYQLTQPYIGGADSAYVQRLSTSNINMDMDTFISLDPTVIQTLGVSQVKGLLGSNLPELKSYENQSVVQTWISTRFQADLDSLGLDLKGGKADPTTVGVGTIILPSTSAGVAGGAGPVTTVAGGAGPVTTVAGGAGPVTTVAGGAGSVTTVAGGAGPVTTVAGGAGPVTTVAGGAGSVTTVAGGAGPVTTVAGGAGPVTTVAGGAGPVTTVAGGAGPVTTVAGGAGPVTTVAGGAGSVTTVAGGAGSVTTVAGGAGSVTTVAGGAGSVTTVAGGAATTASGGAINRPTFGLHLLLTTLAIAVLYILH</sequence>
<evidence type="ECO:0000256" key="6">
    <source>
        <dbReference type="ARBA" id="ARBA00023180"/>
    </source>
</evidence>
<comment type="subcellular location">
    <subcellularLocation>
        <location evidence="1">Membrane</location>
    </subcellularLocation>
</comment>
<evidence type="ECO:0000256" key="2">
    <source>
        <dbReference type="ARBA" id="ARBA00011016"/>
    </source>
</evidence>
<feature type="compositionally biased region" description="Pro residues" evidence="7">
    <location>
        <begin position="18"/>
        <end position="35"/>
    </location>
</feature>
<evidence type="ECO:0000256" key="3">
    <source>
        <dbReference type="ARBA" id="ARBA00022729"/>
    </source>
</evidence>
<feature type="region of interest" description="Disordered" evidence="7">
    <location>
        <begin position="1"/>
        <end position="50"/>
    </location>
</feature>
<dbReference type="PANTHER" id="PTHR23412:SF6">
    <property type="entry name" value="MESOTHELIN"/>
    <property type="match status" value="1"/>
</dbReference>
<name>A0ABM3E6S2_SALSA</name>
<organism evidence="9 10">
    <name type="scientific">Salmo salar</name>
    <name type="common">Atlantic salmon</name>
    <dbReference type="NCBI Taxonomy" id="8030"/>
    <lineage>
        <taxon>Eukaryota</taxon>
        <taxon>Metazoa</taxon>
        <taxon>Chordata</taxon>
        <taxon>Craniata</taxon>
        <taxon>Vertebrata</taxon>
        <taxon>Euteleostomi</taxon>
        <taxon>Actinopterygii</taxon>
        <taxon>Neopterygii</taxon>
        <taxon>Teleostei</taxon>
        <taxon>Protacanthopterygii</taxon>
        <taxon>Salmoniformes</taxon>
        <taxon>Salmonidae</taxon>
        <taxon>Salmoninae</taxon>
        <taxon>Salmo</taxon>
    </lineage>
</organism>
<dbReference type="InterPro" id="IPR026664">
    <property type="entry name" value="Stereocilin-rel"/>
</dbReference>
<keyword evidence="4" id="KW-0130">Cell adhesion</keyword>